<dbReference type="eggNOG" id="ENOG502SV95">
    <property type="taxonomic scope" value="Eukaryota"/>
</dbReference>
<dbReference type="GO" id="GO:0045944">
    <property type="term" value="P:positive regulation of transcription by RNA polymerase II"/>
    <property type="evidence" value="ECO:0007669"/>
    <property type="project" value="TreeGrafter"/>
</dbReference>
<evidence type="ECO:0000313" key="8">
    <source>
        <dbReference type="Proteomes" id="UP000027135"/>
    </source>
</evidence>
<evidence type="ECO:0000256" key="5">
    <source>
        <dbReference type="PROSITE-ProRule" id="PRU00042"/>
    </source>
</evidence>
<organism evidence="7 8">
    <name type="scientific">Zootermopsis nevadensis</name>
    <name type="common">Dampwood termite</name>
    <dbReference type="NCBI Taxonomy" id="136037"/>
    <lineage>
        <taxon>Eukaryota</taxon>
        <taxon>Metazoa</taxon>
        <taxon>Ecdysozoa</taxon>
        <taxon>Arthropoda</taxon>
        <taxon>Hexapoda</taxon>
        <taxon>Insecta</taxon>
        <taxon>Pterygota</taxon>
        <taxon>Neoptera</taxon>
        <taxon>Polyneoptera</taxon>
        <taxon>Dictyoptera</taxon>
        <taxon>Blattodea</taxon>
        <taxon>Blattoidea</taxon>
        <taxon>Termitoidae</taxon>
        <taxon>Termopsidae</taxon>
        <taxon>Zootermopsis</taxon>
    </lineage>
</organism>
<dbReference type="EMBL" id="KK852538">
    <property type="protein sequence ID" value="KDR21811.1"/>
    <property type="molecule type" value="Genomic_DNA"/>
</dbReference>
<evidence type="ECO:0000256" key="4">
    <source>
        <dbReference type="ARBA" id="ARBA00022833"/>
    </source>
</evidence>
<accession>A0A067RD54</accession>
<dbReference type="SUPFAM" id="SSF57667">
    <property type="entry name" value="beta-beta-alpha zinc fingers"/>
    <property type="match status" value="1"/>
</dbReference>
<dbReference type="InParanoid" id="A0A067RD54"/>
<dbReference type="InterPro" id="IPR013087">
    <property type="entry name" value="Znf_C2H2_type"/>
</dbReference>
<dbReference type="AlphaFoldDB" id="A0A067RD54"/>
<protein>
    <submittedName>
        <fullName evidence="7">Longitudinals lacking protein, isoforms A/B/D/L</fullName>
    </submittedName>
</protein>
<evidence type="ECO:0000256" key="2">
    <source>
        <dbReference type="ARBA" id="ARBA00022737"/>
    </source>
</evidence>
<keyword evidence="4" id="KW-0862">Zinc</keyword>
<dbReference type="Proteomes" id="UP000027135">
    <property type="component" value="Unassembled WGS sequence"/>
</dbReference>
<evidence type="ECO:0000256" key="3">
    <source>
        <dbReference type="ARBA" id="ARBA00022771"/>
    </source>
</evidence>
<dbReference type="PANTHER" id="PTHR24403">
    <property type="entry name" value="ZINC FINGER PROTEIN"/>
    <property type="match status" value="1"/>
</dbReference>
<keyword evidence="8" id="KW-1185">Reference proteome</keyword>
<feature type="domain" description="C2H2-type" evidence="6">
    <location>
        <begin position="81"/>
        <end position="108"/>
    </location>
</feature>
<sequence length="135" mass="15457">MAEFRRDSRNTYLVHSFNEVNAQGNTLCSSNFMNKGSSDNLNILEEQVTQLLRGEQPPSSISSGSVWGVEKVKKWSGFGSFQCPGCGKVYRWRKNMISHMRLECGKEPQFQCPHCPQRTTQKSSLLTHIHNKHRQ</sequence>
<dbReference type="InterPro" id="IPR050688">
    <property type="entry name" value="Zinc_finger/UBP_domain"/>
</dbReference>
<proteinExistence type="predicted"/>
<keyword evidence="2" id="KW-0677">Repeat</keyword>
<feature type="domain" description="C2H2-type" evidence="6">
    <location>
        <begin position="110"/>
        <end position="135"/>
    </location>
</feature>
<reference evidence="7 8" key="1">
    <citation type="journal article" date="2014" name="Nat. Commun.">
        <title>Molecular traces of alternative social organization in a termite genome.</title>
        <authorList>
            <person name="Terrapon N."/>
            <person name="Li C."/>
            <person name="Robertson H.M."/>
            <person name="Ji L."/>
            <person name="Meng X."/>
            <person name="Booth W."/>
            <person name="Chen Z."/>
            <person name="Childers C.P."/>
            <person name="Glastad K.M."/>
            <person name="Gokhale K."/>
            <person name="Gowin J."/>
            <person name="Gronenberg W."/>
            <person name="Hermansen R.A."/>
            <person name="Hu H."/>
            <person name="Hunt B.G."/>
            <person name="Huylmans A.K."/>
            <person name="Khalil S.M."/>
            <person name="Mitchell R.D."/>
            <person name="Munoz-Torres M.C."/>
            <person name="Mustard J.A."/>
            <person name="Pan H."/>
            <person name="Reese J.T."/>
            <person name="Scharf M.E."/>
            <person name="Sun F."/>
            <person name="Vogel H."/>
            <person name="Xiao J."/>
            <person name="Yang W."/>
            <person name="Yang Z."/>
            <person name="Yang Z."/>
            <person name="Zhou J."/>
            <person name="Zhu J."/>
            <person name="Brent C.S."/>
            <person name="Elsik C.G."/>
            <person name="Goodisman M.A."/>
            <person name="Liberles D.A."/>
            <person name="Roe R.M."/>
            <person name="Vargo E.L."/>
            <person name="Vilcinskas A."/>
            <person name="Wang J."/>
            <person name="Bornberg-Bauer E."/>
            <person name="Korb J."/>
            <person name="Zhang G."/>
            <person name="Liebig J."/>
        </authorList>
    </citation>
    <scope>NUCLEOTIDE SEQUENCE [LARGE SCALE GENOMIC DNA]</scope>
    <source>
        <tissue evidence="7">Whole organism</tissue>
    </source>
</reference>
<dbReference type="PROSITE" id="PS50157">
    <property type="entry name" value="ZINC_FINGER_C2H2_2"/>
    <property type="match status" value="2"/>
</dbReference>
<evidence type="ECO:0000259" key="6">
    <source>
        <dbReference type="PROSITE" id="PS50157"/>
    </source>
</evidence>
<dbReference type="OMA" id="KNMISHM"/>
<dbReference type="GO" id="GO:0005634">
    <property type="term" value="C:nucleus"/>
    <property type="evidence" value="ECO:0007669"/>
    <property type="project" value="TreeGrafter"/>
</dbReference>
<name>A0A067RD54_ZOONE</name>
<dbReference type="Pfam" id="PF00096">
    <property type="entry name" value="zf-C2H2"/>
    <property type="match status" value="2"/>
</dbReference>
<evidence type="ECO:0000313" key="7">
    <source>
        <dbReference type="EMBL" id="KDR21811.1"/>
    </source>
</evidence>
<dbReference type="PANTHER" id="PTHR24403:SF67">
    <property type="entry name" value="FI01116P-RELATED"/>
    <property type="match status" value="1"/>
</dbReference>
<dbReference type="Gene3D" id="3.30.160.60">
    <property type="entry name" value="Classic Zinc Finger"/>
    <property type="match status" value="2"/>
</dbReference>
<dbReference type="GO" id="GO:0008270">
    <property type="term" value="F:zinc ion binding"/>
    <property type="evidence" value="ECO:0007669"/>
    <property type="project" value="UniProtKB-KW"/>
</dbReference>
<dbReference type="InterPro" id="IPR036236">
    <property type="entry name" value="Znf_C2H2_sf"/>
</dbReference>
<keyword evidence="1" id="KW-0479">Metal-binding</keyword>
<gene>
    <name evidence="7" type="ORF">L798_02613</name>
</gene>
<keyword evidence="3 5" id="KW-0863">Zinc-finger</keyword>
<evidence type="ECO:0000256" key="1">
    <source>
        <dbReference type="ARBA" id="ARBA00022723"/>
    </source>
</evidence>
<dbReference type="SMART" id="SM00355">
    <property type="entry name" value="ZnF_C2H2"/>
    <property type="match status" value="2"/>
</dbReference>